<accession>A0A2K2FB96</accession>
<dbReference type="InterPro" id="IPR046590">
    <property type="entry name" value="DUF6648"/>
</dbReference>
<dbReference type="EMBL" id="NIOJ01000035">
    <property type="protein sequence ID" value="PNT97621.1"/>
    <property type="molecule type" value="Genomic_DNA"/>
</dbReference>
<dbReference type="KEGG" id="cthd:CDO33_00095"/>
<dbReference type="Proteomes" id="UP000236151">
    <property type="component" value="Unassembled WGS sequence"/>
</dbReference>
<dbReference type="RefSeq" id="WP_103082163.1">
    <property type="nucleotide sequence ID" value="NZ_CP021850.1"/>
</dbReference>
<dbReference type="AlphaFoldDB" id="A0A2K2FB96"/>
<sequence>MNKFDQFLRHRQSLLIQYKMGDMTKSEFIEENFRYMESLDIKPFTKVDNIKKAVYNHHYYNTYAKYWRWIANDPKNSDKERRNYYAESMNYYHLKDKTTLALLRLIDFNCEAYYVNVKSKQLKGKLIEIVIKDPDILMEIDAFHYLGDSDEGDFLILHTKSAAIADVLRAEGLLENKKQQSLTDDYINKKY</sequence>
<organism evidence="1 2">
    <name type="scientific">Clostridium thermosuccinogenes</name>
    <dbReference type="NCBI Taxonomy" id="84032"/>
    <lineage>
        <taxon>Bacteria</taxon>
        <taxon>Bacillati</taxon>
        <taxon>Bacillota</taxon>
        <taxon>Clostridia</taxon>
        <taxon>Eubacteriales</taxon>
        <taxon>Clostridiaceae</taxon>
        <taxon>Clostridium</taxon>
    </lineage>
</organism>
<reference evidence="1 2" key="1">
    <citation type="submission" date="2017-06" db="EMBL/GenBank/DDBJ databases">
        <title>Investigating the central metabolism of Clostridium thermosuccinogenes.</title>
        <authorList>
            <person name="Koendjbiharie J.G."/>
            <person name="van Kranenburg R."/>
        </authorList>
    </citation>
    <scope>NUCLEOTIDE SEQUENCE [LARGE SCALE GENOMIC DNA]</scope>
    <source>
        <strain evidence="1 2">DSM 5806</strain>
    </source>
</reference>
<gene>
    <name evidence="1" type="ORF">CDQ84_13010</name>
</gene>
<proteinExistence type="predicted"/>
<dbReference type="OrthoDB" id="1705959at2"/>
<evidence type="ECO:0000313" key="1">
    <source>
        <dbReference type="EMBL" id="PNT97621.1"/>
    </source>
</evidence>
<name>A0A2K2FB96_9CLOT</name>
<dbReference type="Pfam" id="PF20353">
    <property type="entry name" value="DUF6648"/>
    <property type="match status" value="1"/>
</dbReference>
<evidence type="ECO:0000313" key="2">
    <source>
        <dbReference type="Proteomes" id="UP000236151"/>
    </source>
</evidence>
<keyword evidence="2" id="KW-1185">Reference proteome</keyword>
<comment type="caution">
    <text evidence="1">The sequence shown here is derived from an EMBL/GenBank/DDBJ whole genome shotgun (WGS) entry which is preliminary data.</text>
</comment>
<protein>
    <submittedName>
        <fullName evidence="1">Uncharacterized protein</fullName>
    </submittedName>
</protein>